<feature type="compositionally biased region" description="Polar residues" evidence="9">
    <location>
        <begin position="673"/>
        <end position="683"/>
    </location>
</feature>
<feature type="region of interest" description="Disordered" evidence="9">
    <location>
        <begin position="1"/>
        <end position="168"/>
    </location>
</feature>
<evidence type="ECO:0000313" key="13">
    <source>
        <dbReference type="Proteomes" id="UP001163046"/>
    </source>
</evidence>
<evidence type="ECO:0000256" key="2">
    <source>
        <dbReference type="ARBA" id="ARBA00007025"/>
    </source>
</evidence>
<dbReference type="PROSITE" id="PS51194">
    <property type="entry name" value="HELICASE_CTER"/>
    <property type="match status" value="1"/>
</dbReference>
<dbReference type="InterPro" id="IPR038718">
    <property type="entry name" value="SNF2-like_sf"/>
</dbReference>
<name>A0A9W9ZLI4_9CNID</name>
<dbReference type="GO" id="GO:0004386">
    <property type="term" value="F:helicase activity"/>
    <property type="evidence" value="ECO:0007669"/>
    <property type="project" value="UniProtKB-KW"/>
</dbReference>
<feature type="compositionally biased region" description="Acidic residues" evidence="9">
    <location>
        <begin position="591"/>
        <end position="601"/>
    </location>
</feature>
<feature type="compositionally biased region" description="Basic and acidic residues" evidence="9">
    <location>
        <begin position="705"/>
        <end position="721"/>
    </location>
</feature>
<feature type="compositionally biased region" description="Polar residues" evidence="9">
    <location>
        <begin position="745"/>
        <end position="762"/>
    </location>
</feature>
<dbReference type="InterPro" id="IPR001650">
    <property type="entry name" value="Helicase_C-like"/>
</dbReference>
<dbReference type="Proteomes" id="UP001163046">
    <property type="component" value="Unassembled WGS sequence"/>
</dbReference>
<keyword evidence="4" id="KW-0378">Hydrolase</keyword>
<keyword evidence="8" id="KW-0539">Nucleus</keyword>
<evidence type="ECO:0008006" key="14">
    <source>
        <dbReference type="Google" id="ProtNLM"/>
    </source>
</evidence>
<sequence>MVKQKGKGKGKKTMREDKKLKKGKAKKKAVSDSDEESAEESEDAGRKRRSKRAHISQKQTRKRPRKITSSEDESKSSDDKSDSDVPLKKRKKKQKQNKKKQRVALEDDDDDDDSEEEIRKKKRKAKGKQKKGRKKHYIEKDSDDSEKDEEEDEEDEEEVSPSKRKGRKKIRKLIEDGKLAEETRKARRLEEERRKRLLERTRNNELDDMPSESAKVARLVLEADSSTKEPIVEVKEDLLQHFKPHQSKGIQFMYDCLIESVKSWKKEEPGSGCLLAHCMGLGKTLQVVALVHTLMKHEDINLQRVLVVAPLNTVLNWQVEFEKWLGVDDRLEVYILQEVGGNNWRRADMLKHWLRYGGVMITGYSLYRNLAHCYRIRSKHQKKIFQEALVDPGPDIVVCDEGHILRNDASAISKALNGIKTKRRIVLTGTPLQNNLIEYHCMVSFVKPNLLGTRKEFTNSFVNPIQNGQCADSTVLDVQVMKQRCHVLHKMLEGCVQRKDYSALIPFLPRKHEYVIKVRLSASQRKLYEHYLKTFVFPDGDVCKGGVSLFSDYQALMRIWTHPWCLKLEALRRPEKFVDTDSMDDFVVHSDEDEEEEEEELASVKSTSSDEDEVEVQSSSDSEDEGRRKKHGGRRGKKGSSSDEDGSDDDDSEDEVLPQSSRRKAAATRKELSASNKASTSIVNIDGEDITVVSINDGASTSRQKCKDEREQPHSSKDDKNSSSTKDAMVKNDAKQSTSKENHNSETNSSVFGSTRSGTTFKDGSDVEIEEEKEWYDEFMQEDDEYNVELSGKLVLLMEVLADAEAVHDKVLVFSQSLVTLDLIEKVLGGGEIGGDRENWCRGCDYFRMDGSTSAAMRQRWADIFNDEDNKNGRLFLISTKAGGLGINLVAANRVIVFDVSWNPSHDVQSIFRVFRFGQTKAVYVYRLIAQGTMEEKIYDRQVTKLSMSQRVVDEHQVERHFYCSGSP</sequence>
<dbReference type="GO" id="GO:0005524">
    <property type="term" value="F:ATP binding"/>
    <property type="evidence" value="ECO:0007669"/>
    <property type="project" value="UniProtKB-KW"/>
</dbReference>
<feature type="compositionally biased region" description="Basic residues" evidence="9">
    <location>
        <begin position="120"/>
        <end position="137"/>
    </location>
</feature>
<dbReference type="EMBL" id="MU825935">
    <property type="protein sequence ID" value="KAJ7382179.1"/>
    <property type="molecule type" value="Genomic_DNA"/>
</dbReference>
<dbReference type="SUPFAM" id="SSF52540">
    <property type="entry name" value="P-loop containing nucleoside triphosphate hydrolases"/>
    <property type="match status" value="2"/>
</dbReference>
<feature type="compositionally biased region" description="Basic residues" evidence="9">
    <location>
        <begin position="46"/>
        <end position="66"/>
    </location>
</feature>
<keyword evidence="3" id="KW-0547">Nucleotide-binding</keyword>
<feature type="compositionally biased region" description="Basic residues" evidence="9">
    <location>
        <begin position="88"/>
        <end position="102"/>
    </location>
</feature>
<evidence type="ECO:0000256" key="6">
    <source>
        <dbReference type="ARBA" id="ARBA00022840"/>
    </source>
</evidence>
<feature type="compositionally biased region" description="Acidic residues" evidence="9">
    <location>
        <begin position="106"/>
        <end position="116"/>
    </location>
</feature>
<evidence type="ECO:0000256" key="3">
    <source>
        <dbReference type="ARBA" id="ARBA00022741"/>
    </source>
</evidence>
<keyword evidence="7" id="KW-0238">DNA-binding</keyword>
<dbReference type="InterPro" id="IPR014001">
    <property type="entry name" value="Helicase_ATP-bd"/>
</dbReference>
<evidence type="ECO:0000256" key="4">
    <source>
        <dbReference type="ARBA" id="ARBA00022801"/>
    </source>
</evidence>
<evidence type="ECO:0000256" key="1">
    <source>
        <dbReference type="ARBA" id="ARBA00004123"/>
    </source>
</evidence>
<dbReference type="InterPro" id="IPR000330">
    <property type="entry name" value="SNF2_N"/>
</dbReference>
<feature type="compositionally biased region" description="Acidic residues" evidence="9">
    <location>
        <begin position="32"/>
        <end position="42"/>
    </location>
</feature>
<feature type="domain" description="Helicase ATP-binding" evidence="10">
    <location>
        <begin position="264"/>
        <end position="449"/>
    </location>
</feature>
<feature type="compositionally biased region" description="Polar residues" evidence="9">
    <location>
        <begin position="693"/>
        <end position="703"/>
    </location>
</feature>
<dbReference type="Pfam" id="PF00271">
    <property type="entry name" value="Helicase_C"/>
    <property type="match status" value="1"/>
</dbReference>
<feature type="compositionally biased region" description="Basic residues" evidence="9">
    <location>
        <begin position="628"/>
        <end position="638"/>
    </location>
</feature>
<feature type="compositionally biased region" description="Basic and acidic residues" evidence="9">
    <location>
        <begin position="728"/>
        <end position="744"/>
    </location>
</feature>
<feature type="compositionally biased region" description="Basic residues" evidence="9">
    <location>
        <begin position="1"/>
        <end position="12"/>
    </location>
</feature>
<evidence type="ECO:0000256" key="7">
    <source>
        <dbReference type="ARBA" id="ARBA00023125"/>
    </source>
</evidence>
<protein>
    <recommendedName>
        <fullName evidence="14">Transcriptional regulator ATRX</fullName>
    </recommendedName>
</protein>
<comment type="subcellular location">
    <subcellularLocation>
        <location evidence="1">Nucleus</location>
    </subcellularLocation>
</comment>
<dbReference type="Gene3D" id="3.40.50.10810">
    <property type="entry name" value="Tandem AAA-ATPase domain"/>
    <property type="match status" value="1"/>
</dbReference>
<comment type="caution">
    <text evidence="12">The sequence shown here is derived from an EMBL/GenBank/DDBJ whole genome shotgun (WGS) entry which is preliminary data.</text>
</comment>
<evidence type="ECO:0000313" key="12">
    <source>
        <dbReference type="EMBL" id="KAJ7382179.1"/>
    </source>
</evidence>
<dbReference type="OrthoDB" id="2020972at2759"/>
<gene>
    <name evidence="12" type="ORF">OS493_036612</name>
</gene>
<feature type="compositionally biased region" description="Acidic residues" evidence="9">
    <location>
        <begin position="141"/>
        <end position="159"/>
    </location>
</feature>
<evidence type="ECO:0000259" key="11">
    <source>
        <dbReference type="PROSITE" id="PS51194"/>
    </source>
</evidence>
<evidence type="ECO:0000256" key="9">
    <source>
        <dbReference type="SAM" id="MobiDB-lite"/>
    </source>
</evidence>
<feature type="compositionally biased region" description="Acidic residues" evidence="9">
    <location>
        <begin position="642"/>
        <end position="656"/>
    </location>
</feature>
<keyword evidence="6" id="KW-0067">ATP-binding</keyword>
<comment type="similarity">
    <text evidence="2">Belongs to the SNF2/RAD54 helicase family.</text>
</comment>
<dbReference type="GO" id="GO:0003677">
    <property type="term" value="F:DNA binding"/>
    <property type="evidence" value="ECO:0007669"/>
    <property type="project" value="UniProtKB-KW"/>
</dbReference>
<dbReference type="Gene3D" id="3.40.50.300">
    <property type="entry name" value="P-loop containing nucleotide triphosphate hydrolases"/>
    <property type="match status" value="1"/>
</dbReference>
<dbReference type="AlphaFoldDB" id="A0A9W9ZLI4"/>
<evidence type="ECO:0000256" key="8">
    <source>
        <dbReference type="ARBA" id="ARBA00023242"/>
    </source>
</evidence>
<keyword evidence="13" id="KW-1185">Reference proteome</keyword>
<feature type="compositionally biased region" description="Basic and acidic residues" evidence="9">
    <location>
        <begin position="68"/>
        <end position="87"/>
    </location>
</feature>
<dbReference type="PROSITE" id="PS51192">
    <property type="entry name" value="HELICASE_ATP_BIND_1"/>
    <property type="match status" value="1"/>
</dbReference>
<evidence type="ECO:0000259" key="10">
    <source>
        <dbReference type="PROSITE" id="PS51192"/>
    </source>
</evidence>
<dbReference type="InterPro" id="IPR044574">
    <property type="entry name" value="ARIP4-like"/>
</dbReference>
<dbReference type="PANTHER" id="PTHR45797">
    <property type="entry name" value="RAD54-LIKE"/>
    <property type="match status" value="1"/>
</dbReference>
<dbReference type="PANTHER" id="PTHR45797:SF3">
    <property type="entry name" value="TRANSCRIPTIONAL REGULATOR ATRX HOMOLOG"/>
    <property type="match status" value="1"/>
</dbReference>
<dbReference type="SMART" id="SM00490">
    <property type="entry name" value="HELICc"/>
    <property type="match status" value="1"/>
</dbReference>
<organism evidence="12 13">
    <name type="scientific">Desmophyllum pertusum</name>
    <dbReference type="NCBI Taxonomy" id="174260"/>
    <lineage>
        <taxon>Eukaryota</taxon>
        <taxon>Metazoa</taxon>
        <taxon>Cnidaria</taxon>
        <taxon>Anthozoa</taxon>
        <taxon>Hexacorallia</taxon>
        <taxon>Scleractinia</taxon>
        <taxon>Caryophylliina</taxon>
        <taxon>Caryophylliidae</taxon>
        <taxon>Desmophyllum</taxon>
    </lineage>
</organism>
<dbReference type="InterPro" id="IPR027417">
    <property type="entry name" value="P-loop_NTPase"/>
</dbReference>
<feature type="domain" description="Helicase C-terminal" evidence="11">
    <location>
        <begin position="799"/>
        <end position="959"/>
    </location>
</feature>
<dbReference type="GO" id="GO:0016887">
    <property type="term" value="F:ATP hydrolysis activity"/>
    <property type="evidence" value="ECO:0007669"/>
    <property type="project" value="InterPro"/>
</dbReference>
<dbReference type="SMART" id="SM00487">
    <property type="entry name" value="DEXDc"/>
    <property type="match status" value="1"/>
</dbReference>
<feature type="region of interest" description="Disordered" evidence="9">
    <location>
        <begin position="587"/>
        <end position="767"/>
    </location>
</feature>
<evidence type="ECO:0000256" key="5">
    <source>
        <dbReference type="ARBA" id="ARBA00022806"/>
    </source>
</evidence>
<reference evidence="12" key="1">
    <citation type="submission" date="2023-01" db="EMBL/GenBank/DDBJ databases">
        <title>Genome assembly of the deep-sea coral Lophelia pertusa.</title>
        <authorList>
            <person name="Herrera S."/>
            <person name="Cordes E."/>
        </authorList>
    </citation>
    <scope>NUCLEOTIDE SEQUENCE</scope>
    <source>
        <strain evidence="12">USNM1676648</strain>
        <tissue evidence="12">Polyp</tissue>
    </source>
</reference>
<proteinExistence type="inferred from homology"/>
<dbReference type="GO" id="GO:0005634">
    <property type="term" value="C:nucleus"/>
    <property type="evidence" value="ECO:0007669"/>
    <property type="project" value="UniProtKB-SubCell"/>
</dbReference>
<accession>A0A9W9ZLI4</accession>
<dbReference type="CDD" id="cd18793">
    <property type="entry name" value="SF2_C_SNF"/>
    <property type="match status" value="1"/>
</dbReference>
<dbReference type="Pfam" id="PF00176">
    <property type="entry name" value="SNF2-rel_dom"/>
    <property type="match status" value="1"/>
</dbReference>
<keyword evidence="5" id="KW-0347">Helicase</keyword>
<dbReference type="InterPro" id="IPR049730">
    <property type="entry name" value="SNF2/RAD54-like_C"/>
</dbReference>